<dbReference type="EMBL" id="JAGPNK010000003">
    <property type="protein sequence ID" value="KAH7324829.1"/>
    <property type="molecule type" value="Genomic_DNA"/>
</dbReference>
<comment type="caution">
    <text evidence="1">The sequence shown here is derived from an EMBL/GenBank/DDBJ whole genome shotgun (WGS) entry which is preliminary data.</text>
</comment>
<name>A0A8K0WUK9_9HYPO</name>
<dbReference type="PANTHER" id="PTHR31793:SF39">
    <property type="entry name" value="THIOESTERASE_THIOL ESTER DEHYDRASE-ISOMERASE"/>
    <property type="match status" value="1"/>
</dbReference>
<keyword evidence="2" id="KW-1185">Reference proteome</keyword>
<evidence type="ECO:0000313" key="1">
    <source>
        <dbReference type="EMBL" id="KAH7324829.1"/>
    </source>
</evidence>
<dbReference type="GO" id="GO:0047617">
    <property type="term" value="F:fatty acyl-CoA hydrolase activity"/>
    <property type="evidence" value="ECO:0007669"/>
    <property type="project" value="TreeGrafter"/>
</dbReference>
<reference evidence="1" key="1">
    <citation type="journal article" date="2021" name="Nat. Commun.">
        <title>Genetic determinants of endophytism in the Arabidopsis root mycobiome.</title>
        <authorList>
            <person name="Mesny F."/>
            <person name="Miyauchi S."/>
            <person name="Thiergart T."/>
            <person name="Pickel B."/>
            <person name="Atanasova L."/>
            <person name="Karlsson M."/>
            <person name="Huettel B."/>
            <person name="Barry K.W."/>
            <person name="Haridas S."/>
            <person name="Chen C."/>
            <person name="Bauer D."/>
            <person name="Andreopoulos W."/>
            <person name="Pangilinan J."/>
            <person name="LaButti K."/>
            <person name="Riley R."/>
            <person name="Lipzen A."/>
            <person name="Clum A."/>
            <person name="Drula E."/>
            <person name="Henrissat B."/>
            <person name="Kohler A."/>
            <person name="Grigoriev I.V."/>
            <person name="Martin F.M."/>
            <person name="Hacquard S."/>
        </authorList>
    </citation>
    <scope>NUCLEOTIDE SEQUENCE</scope>
    <source>
        <strain evidence="1">MPI-CAGE-CH-0235</strain>
    </source>
</reference>
<dbReference type="OrthoDB" id="5538558at2759"/>
<dbReference type="PANTHER" id="PTHR31793">
    <property type="entry name" value="4-HYDROXYBENZOYL-COA THIOESTERASE FAMILY MEMBER"/>
    <property type="match status" value="1"/>
</dbReference>
<proteinExistence type="predicted"/>
<dbReference type="AlphaFoldDB" id="A0A8K0WUK9"/>
<dbReference type="CDD" id="cd00586">
    <property type="entry name" value="4HBT"/>
    <property type="match status" value="1"/>
</dbReference>
<accession>A0A8K0WUK9</accession>
<dbReference type="SUPFAM" id="SSF54637">
    <property type="entry name" value="Thioesterase/thiol ester dehydrase-isomerase"/>
    <property type="match status" value="1"/>
</dbReference>
<sequence length="359" mass="40742">MLRPCLYQRPCVRLGARVPVCVSRRQYTSPPGSEAPAAVTAAAAASAAPLILGKGWYKALKTDLEGFKRIVSDKEVGLSGEQRKRLVRFMSIWGRSWLSWLLGTSGFLPLDKVGGLDQHQVMWGDMDTMGIYRLSRHVNNVTYNKYAEASRVNWLTKFGYDDRLSRKEQLAWRSLMTPTGPGMIMKSIYTDYKFPLRYPDNIFVVHRLTKKPDETSSSIFLEAMICSQSHRRVAARCFEELVFYDYDRGTRAEIPDYMLSQFIERYEQQELHMEKMKQHVGKTILEVIRAGQDPVVKREIGGLMCYSQINKAAIEVDAKGSEAKEETLATMEAIDALTDTLRQGRIQKDAEAATTGSKE</sequence>
<organism evidence="1 2">
    <name type="scientific">Stachybotrys elegans</name>
    <dbReference type="NCBI Taxonomy" id="80388"/>
    <lineage>
        <taxon>Eukaryota</taxon>
        <taxon>Fungi</taxon>
        <taxon>Dikarya</taxon>
        <taxon>Ascomycota</taxon>
        <taxon>Pezizomycotina</taxon>
        <taxon>Sordariomycetes</taxon>
        <taxon>Hypocreomycetidae</taxon>
        <taxon>Hypocreales</taxon>
        <taxon>Stachybotryaceae</taxon>
        <taxon>Stachybotrys</taxon>
    </lineage>
</organism>
<dbReference type="Gene3D" id="3.10.129.10">
    <property type="entry name" value="Hotdog Thioesterase"/>
    <property type="match status" value="1"/>
</dbReference>
<dbReference type="Proteomes" id="UP000813444">
    <property type="component" value="Unassembled WGS sequence"/>
</dbReference>
<protein>
    <submittedName>
        <fullName evidence="1">Thioesterase-like superfamily-domain-containing protein</fullName>
    </submittedName>
</protein>
<gene>
    <name evidence="1" type="ORF">B0I35DRAFT_476043</name>
</gene>
<dbReference type="InterPro" id="IPR050563">
    <property type="entry name" value="4-hydroxybenzoyl-CoA_TE"/>
</dbReference>
<dbReference type="Pfam" id="PF13279">
    <property type="entry name" value="4HBT_2"/>
    <property type="match status" value="1"/>
</dbReference>
<evidence type="ECO:0000313" key="2">
    <source>
        <dbReference type="Proteomes" id="UP000813444"/>
    </source>
</evidence>
<dbReference type="InterPro" id="IPR029069">
    <property type="entry name" value="HotDog_dom_sf"/>
</dbReference>